<name>A0A1V8ZXM7_SACPI</name>
<feature type="transmembrane region" description="Helical" evidence="1">
    <location>
        <begin position="199"/>
        <end position="216"/>
    </location>
</feature>
<dbReference type="AlphaFoldDB" id="A0A1V8ZXM7"/>
<keyword evidence="1" id="KW-0472">Membrane</keyword>
<feature type="transmembrane region" description="Helical" evidence="1">
    <location>
        <begin position="175"/>
        <end position="192"/>
    </location>
</feature>
<reference evidence="2 3" key="1">
    <citation type="submission" date="2017-02" db="EMBL/GenBank/DDBJ databases">
        <title>Draft genome of Saccharomonospora sp. 154.</title>
        <authorList>
            <person name="Alonso-Carmona G.S."/>
            <person name="De La Haba R."/>
            <person name="Vera-Gargallo B."/>
            <person name="Sandoval-Trujillo A.H."/>
            <person name="Ramirez-Duran N."/>
            <person name="Ventosa A."/>
        </authorList>
    </citation>
    <scope>NUCLEOTIDE SEQUENCE [LARGE SCALE GENOMIC DNA]</scope>
    <source>
        <strain evidence="2 3">LRS4.154</strain>
    </source>
</reference>
<feature type="transmembrane region" description="Helical" evidence="1">
    <location>
        <begin position="125"/>
        <end position="143"/>
    </location>
</feature>
<dbReference type="STRING" id="1962155.B1813_22155"/>
<proteinExistence type="predicted"/>
<keyword evidence="2" id="KW-0808">Transferase</keyword>
<dbReference type="Proteomes" id="UP000192591">
    <property type="component" value="Unassembled WGS sequence"/>
</dbReference>
<feature type="transmembrane region" description="Helical" evidence="1">
    <location>
        <begin position="99"/>
        <end position="119"/>
    </location>
</feature>
<feature type="transmembrane region" description="Helical" evidence="1">
    <location>
        <begin position="150"/>
        <end position="169"/>
    </location>
</feature>
<sequence length="600" mass="64709">MSAPTRLPARREVAERLVTARRRLPWTRFADAAVYAGFVLAAFLLYRPLWENLGSGYLAHSGQDQNMWEWFFAVTAHSVLNFENPLFTTLQNHPLGVNLMANTAMFGVGVPLTPVTVLFGPTFTWAIALTGGLAGTAAAWYWVLSRHLVLTRAGAAVGAAFAGFAPPIISHANAHPNFVALFVLPFVVLCLLKLARGERVVRTGVVLGLLVSYQVMLGEEALLIAAVTMAVFALAYAVSRPVQAWAMARPLARGIGVGAAVSVALVAVPLWWQFFGPQSYPGLEHGLRGNDVAAFTAFATESVAGSEDSAVELSMNRTEENAFFGWPLVVLLLVLTIALWRDVVSRALAVTMLVLAWISMGALLIVHGEGTSIPGPWMLLFDLPLLDSVLESRFALGCVPVIGILLARATDRVLHLRVRADWRWTAGIVWFSVLVIALLPIAPTELRVGQRGDTPAYFADGGWRHHVDDGSVVVAPLPNPGDADALHWQVEAGLEFPLAGGYFVGPNPDGDGMYGPVRRPTAALLDGVAATGVVPEVTEADRSDALADLRFWRADVVVLPIGETAYPRELRDTIATLLGHPGRVTADVWVWDVRALTGPR</sequence>
<feature type="transmembrane region" description="Helical" evidence="1">
    <location>
        <begin position="422"/>
        <end position="442"/>
    </location>
</feature>
<keyword evidence="3" id="KW-1185">Reference proteome</keyword>
<accession>A0A1V8ZXM7</accession>
<feature type="transmembrane region" description="Helical" evidence="1">
    <location>
        <begin position="251"/>
        <end position="272"/>
    </location>
</feature>
<feature type="transmembrane region" description="Helical" evidence="1">
    <location>
        <begin position="388"/>
        <end position="410"/>
    </location>
</feature>
<dbReference type="RefSeq" id="WP_081195189.1">
    <property type="nucleotide sequence ID" value="NZ_MWIH01000009.1"/>
</dbReference>
<protein>
    <submittedName>
        <fullName evidence="2">Glycosyl transferase</fullName>
    </submittedName>
</protein>
<evidence type="ECO:0000313" key="2">
    <source>
        <dbReference type="EMBL" id="OQO89622.1"/>
    </source>
</evidence>
<feature type="transmembrane region" description="Helical" evidence="1">
    <location>
        <begin position="70"/>
        <end position="87"/>
    </location>
</feature>
<dbReference type="EMBL" id="MWIH01000009">
    <property type="protein sequence ID" value="OQO89622.1"/>
    <property type="molecule type" value="Genomic_DNA"/>
</dbReference>
<feature type="transmembrane region" description="Helical" evidence="1">
    <location>
        <begin position="222"/>
        <end position="239"/>
    </location>
</feature>
<evidence type="ECO:0000256" key="1">
    <source>
        <dbReference type="SAM" id="Phobius"/>
    </source>
</evidence>
<keyword evidence="1" id="KW-0812">Transmembrane</keyword>
<feature type="transmembrane region" description="Helical" evidence="1">
    <location>
        <begin position="323"/>
        <end position="340"/>
    </location>
</feature>
<gene>
    <name evidence="2" type="ORF">B1813_22155</name>
</gene>
<dbReference type="GO" id="GO:0016740">
    <property type="term" value="F:transferase activity"/>
    <property type="evidence" value="ECO:0007669"/>
    <property type="project" value="UniProtKB-KW"/>
</dbReference>
<keyword evidence="1" id="KW-1133">Transmembrane helix</keyword>
<organism evidence="2 3">
    <name type="scientific">Saccharomonospora piscinae</name>
    <dbReference type="NCBI Taxonomy" id="687388"/>
    <lineage>
        <taxon>Bacteria</taxon>
        <taxon>Bacillati</taxon>
        <taxon>Actinomycetota</taxon>
        <taxon>Actinomycetes</taxon>
        <taxon>Pseudonocardiales</taxon>
        <taxon>Pseudonocardiaceae</taxon>
        <taxon>Saccharomonospora</taxon>
    </lineage>
</organism>
<feature type="transmembrane region" description="Helical" evidence="1">
    <location>
        <begin position="347"/>
        <end position="368"/>
    </location>
</feature>
<comment type="caution">
    <text evidence="2">The sequence shown here is derived from an EMBL/GenBank/DDBJ whole genome shotgun (WGS) entry which is preliminary data.</text>
</comment>
<feature type="transmembrane region" description="Helical" evidence="1">
    <location>
        <begin position="32"/>
        <end position="50"/>
    </location>
</feature>
<evidence type="ECO:0000313" key="3">
    <source>
        <dbReference type="Proteomes" id="UP000192591"/>
    </source>
</evidence>